<feature type="domain" description="SAM" evidence="4">
    <location>
        <begin position="49"/>
        <end position="111"/>
    </location>
</feature>
<dbReference type="PROSITE" id="PS50105">
    <property type="entry name" value="SAM_DOMAIN"/>
    <property type="match status" value="1"/>
</dbReference>
<dbReference type="SUPFAM" id="SSF55073">
    <property type="entry name" value="Nucleotide cyclase"/>
    <property type="match status" value="1"/>
</dbReference>
<accession>A0ABS1CMK0</accession>
<dbReference type="InterPro" id="IPR013761">
    <property type="entry name" value="SAM/pointed_sf"/>
</dbReference>
<dbReference type="Gene3D" id="1.10.150.50">
    <property type="entry name" value="Transcription Factor, Ets-1"/>
    <property type="match status" value="1"/>
</dbReference>
<protein>
    <recommendedName>
        <fullName evidence="8">AAA family ATPase</fullName>
    </recommendedName>
</protein>
<evidence type="ECO:0000256" key="1">
    <source>
        <dbReference type="ARBA" id="ARBA00022741"/>
    </source>
</evidence>
<evidence type="ECO:0008006" key="8">
    <source>
        <dbReference type="Google" id="ProtNLM"/>
    </source>
</evidence>
<dbReference type="SUPFAM" id="SSF52540">
    <property type="entry name" value="P-loop containing nucleoside triphosphate hydrolases"/>
    <property type="match status" value="1"/>
</dbReference>
<dbReference type="Pfam" id="PF00211">
    <property type="entry name" value="Guanylate_cyc"/>
    <property type="match status" value="1"/>
</dbReference>
<sequence>MRADQRRSHPDSKSLTAQNVVMGGNPCDPWARSVAARTPVRPTMTFPPERDERVNHWLDELGLSELADVFARERIDWELLPELGEADLRELAIPLGHRKRLLQGIDGLRAAPPAAVAPAADDAERRLLTVLFSDLVGYTALGRRLDAEDLQDVLDAYRSCCGAAIERFGGHVANYLGDGVMVYFGYPKASEQDAERAVHTALDLMRRLGAQPDIHGVRVQARVGIATGPVVVGRLIGLGTARERSVVGETPSLAARLQSLAAPGAVVVADSTRRLTGGLFDWRDLGPQVLKGFDAPVPAWQPLGERQVDSRFEARRQLDNPGGEAGGEAGEGPAMIGRDAELSELLSLWQQCEAGRGSLVLLRGEAGIGKSRLVQALRAAVAQRPHVALRLYGSPYFSSTALYPLIAQLERSAGFHRHDDTDTRLDKLTRLLAETGQDHPAVLPLFADVLSLPTDRWPSLELTPQLRRAETLRVLLERLRRVAERAPVLLVLEDLHWVDPTTLELLGKVADMLAELPLLVVLTARPEQREPPFEPLFAPDGAHPAARVLELARLSPGDTARVMVGLAGKPLAPALYQRIHAKADGVPLFVEELTKNLLESGALAERNGELAAAGGDAALAIPDTLRDSLMARLDRLPDTRELAQVGAVIGRQFSHTLLARVLARDPAELAPGLGRLAEAELVFASGGEDHRQYSFKHALVQDAAYNSLLRRRRRALHQRVAAVLEAELPDVVTGEPELLAHHHAGADQPDRAATYWQRAGERALQRSANEEAIAYLNRALPMVERLPASLERNQLELGLYASLGPALMMARGYTAQEVQRAYERAGELCSQVGETPLLVPALFGLWIHYAARFELAECRRMGEQLFAVGAASGDPDLILETHVVLGSTTFHMAELEKAAGHLRHVVDHYDPERHGHHAYTFGQDPRVAAGVYLANTLWCLGESAPANAMAEQALGWARDLGHPYSLALGLVFAARVRQKERDAAGTERLAQEAVSLSQRQGFPAVQCMAQGLLGWALVARGEHAAGLDVQRQGLDFGQAIGHGVSRAWFLALLADSALDAGDAEAAGAALTEAVANIERVGTQVEEAEVYRVMARLQEHLGRESEARDWLRRARACAHAQQAAGWHRHLNAMAAAASLE</sequence>
<dbReference type="SUPFAM" id="SSF47769">
    <property type="entry name" value="SAM/Pointed domain"/>
    <property type="match status" value="1"/>
</dbReference>
<evidence type="ECO:0000256" key="3">
    <source>
        <dbReference type="SAM" id="MobiDB-lite"/>
    </source>
</evidence>
<evidence type="ECO:0000259" key="5">
    <source>
        <dbReference type="PROSITE" id="PS50125"/>
    </source>
</evidence>
<reference evidence="6 7" key="1">
    <citation type="journal article" date="2020" name="Microorganisms">
        <title>Osmotic Adaptation and Compatible Solute Biosynthesis of Phototrophic Bacteria as Revealed from Genome Analyses.</title>
        <authorList>
            <person name="Imhoff J.F."/>
            <person name="Rahn T."/>
            <person name="Kunzel S."/>
            <person name="Keller A."/>
            <person name="Neulinger S.C."/>
        </authorList>
    </citation>
    <scope>NUCLEOTIDE SEQUENCE [LARGE SCALE GENOMIC DNA]</scope>
    <source>
        <strain evidence="6 7">DSM 6210</strain>
    </source>
</reference>
<dbReference type="EMBL" id="NRRV01000070">
    <property type="protein sequence ID" value="MBK1633168.1"/>
    <property type="molecule type" value="Genomic_DNA"/>
</dbReference>
<dbReference type="SMART" id="SM00454">
    <property type="entry name" value="SAM"/>
    <property type="match status" value="1"/>
</dbReference>
<dbReference type="SMART" id="SM00044">
    <property type="entry name" value="CYCc"/>
    <property type="match status" value="1"/>
</dbReference>
<dbReference type="InterPro" id="IPR029787">
    <property type="entry name" value="Nucleotide_cyclase"/>
</dbReference>
<keyword evidence="2" id="KW-0067">ATP-binding</keyword>
<dbReference type="Gene3D" id="3.30.70.1230">
    <property type="entry name" value="Nucleotide cyclase"/>
    <property type="match status" value="1"/>
</dbReference>
<proteinExistence type="predicted"/>
<dbReference type="Gene3D" id="3.40.50.300">
    <property type="entry name" value="P-loop containing nucleotide triphosphate hydrolases"/>
    <property type="match status" value="1"/>
</dbReference>
<dbReference type="PANTHER" id="PTHR16305">
    <property type="entry name" value="TESTICULAR SOLUBLE ADENYLYL CYCLASE"/>
    <property type="match status" value="1"/>
</dbReference>
<dbReference type="SUPFAM" id="SSF48452">
    <property type="entry name" value="TPR-like"/>
    <property type="match status" value="1"/>
</dbReference>
<dbReference type="PANTHER" id="PTHR16305:SF28">
    <property type="entry name" value="GUANYLATE CYCLASE DOMAIN-CONTAINING PROTEIN"/>
    <property type="match status" value="1"/>
</dbReference>
<dbReference type="CDD" id="cd07302">
    <property type="entry name" value="CHD"/>
    <property type="match status" value="1"/>
</dbReference>
<name>A0ABS1CMK0_9GAMM</name>
<feature type="region of interest" description="Disordered" evidence="3">
    <location>
        <begin position="1"/>
        <end position="22"/>
    </location>
</feature>
<dbReference type="CDD" id="cd09487">
    <property type="entry name" value="SAM_superfamily"/>
    <property type="match status" value="1"/>
</dbReference>
<dbReference type="Proteomes" id="UP000748752">
    <property type="component" value="Unassembled WGS sequence"/>
</dbReference>
<dbReference type="InterPro" id="IPR001054">
    <property type="entry name" value="A/G_cyclase"/>
</dbReference>
<gene>
    <name evidence="6" type="ORF">CKO31_20920</name>
</gene>
<evidence type="ECO:0000259" key="4">
    <source>
        <dbReference type="PROSITE" id="PS50105"/>
    </source>
</evidence>
<dbReference type="InterPro" id="IPR027417">
    <property type="entry name" value="P-loop_NTPase"/>
</dbReference>
<keyword evidence="1" id="KW-0547">Nucleotide-binding</keyword>
<feature type="domain" description="Guanylate cyclase" evidence="5">
    <location>
        <begin position="129"/>
        <end position="258"/>
    </location>
</feature>
<evidence type="ECO:0000313" key="6">
    <source>
        <dbReference type="EMBL" id="MBK1633168.1"/>
    </source>
</evidence>
<feature type="compositionally biased region" description="Basic and acidic residues" evidence="3">
    <location>
        <begin position="1"/>
        <end position="12"/>
    </location>
</feature>
<dbReference type="InterPro" id="IPR011990">
    <property type="entry name" value="TPR-like_helical_dom_sf"/>
</dbReference>
<evidence type="ECO:0000313" key="7">
    <source>
        <dbReference type="Proteomes" id="UP000748752"/>
    </source>
</evidence>
<dbReference type="Pfam" id="PF00536">
    <property type="entry name" value="SAM_1"/>
    <property type="match status" value="1"/>
</dbReference>
<organism evidence="6 7">
    <name type="scientific">Thiohalocapsa halophila</name>
    <dbReference type="NCBI Taxonomy" id="69359"/>
    <lineage>
        <taxon>Bacteria</taxon>
        <taxon>Pseudomonadati</taxon>
        <taxon>Pseudomonadota</taxon>
        <taxon>Gammaproteobacteria</taxon>
        <taxon>Chromatiales</taxon>
        <taxon>Chromatiaceae</taxon>
        <taxon>Thiohalocapsa</taxon>
    </lineage>
</organism>
<dbReference type="InterPro" id="IPR041664">
    <property type="entry name" value="AAA_16"/>
</dbReference>
<comment type="caution">
    <text evidence="6">The sequence shown here is derived from an EMBL/GenBank/DDBJ whole genome shotgun (WGS) entry which is preliminary data.</text>
</comment>
<dbReference type="Gene3D" id="1.25.40.10">
    <property type="entry name" value="Tetratricopeptide repeat domain"/>
    <property type="match status" value="1"/>
</dbReference>
<dbReference type="Pfam" id="PF13191">
    <property type="entry name" value="AAA_16"/>
    <property type="match status" value="1"/>
</dbReference>
<dbReference type="InterPro" id="IPR001660">
    <property type="entry name" value="SAM"/>
</dbReference>
<evidence type="ECO:0000256" key="2">
    <source>
        <dbReference type="ARBA" id="ARBA00022840"/>
    </source>
</evidence>
<keyword evidence="7" id="KW-1185">Reference proteome</keyword>
<dbReference type="PROSITE" id="PS50125">
    <property type="entry name" value="GUANYLATE_CYCLASE_2"/>
    <property type="match status" value="1"/>
</dbReference>